<evidence type="ECO:0008006" key="3">
    <source>
        <dbReference type="Google" id="ProtNLM"/>
    </source>
</evidence>
<organism evidence="1 2">
    <name type="scientific">Aphis glycines</name>
    <name type="common">Soybean aphid</name>
    <dbReference type="NCBI Taxonomy" id="307491"/>
    <lineage>
        <taxon>Eukaryota</taxon>
        <taxon>Metazoa</taxon>
        <taxon>Ecdysozoa</taxon>
        <taxon>Arthropoda</taxon>
        <taxon>Hexapoda</taxon>
        <taxon>Insecta</taxon>
        <taxon>Pterygota</taxon>
        <taxon>Neoptera</taxon>
        <taxon>Paraneoptera</taxon>
        <taxon>Hemiptera</taxon>
        <taxon>Sternorrhyncha</taxon>
        <taxon>Aphidomorpha</taxon>
        <taxon>Aphidoidea</taxon>
        <taxon>Aphididae</taxon>
        <taxon>Aphidini</taxon>
        <taxon>Aphis</taxon>
        <taxon>Aphis</taxon>
    </lineage>
</organism>
<evidence type="ECO:0000313" key="2">
    <source>
        <dbReference type="Proteomes" id="UP000475862"/>
    </source>
</evidence>
<evidence type="ECO:0000313" key="1">
    <source>
        <dbReference type="EMBL" id="KAE9530570.1"/>
    </source>
</evidence>
<dbReference type="Proteomes" id="UP000475862">
    <property type="component" value="Unassembled WGS sequence"/>
</dbReference>
<keyword evidence="2" id="KW-1185">Reference proteome</keyword>
<dbReference type="OrthoDB" id="10057873at2759"/>
<dbReference type="EMBL" id="VYZN01000042">
    <property type="protein sequence ID" value="KAE9530570.1"/>
    <property type="molecule type" value="Genomic_DNA"/>
</dbReference>
<sequence length="246" mass="26937">MVSSTTFLAAAMVRPLISCSRTKLLSPDGIFFSEACSPLPPTSDVCLFVPGRRRLSTDAALPASSSVSDACCLKLSIKSVTRSINDGNSVVPSLPTMAPPSTPPPPPSSLLLLANVPVAYRVKILIPSLFSLKSRFENLKEKKFKILRFLITLLISSLTKRFNLFFELPPEINEAILATCFHPNFKLSLCSSAPVERLFSFASFVLSPSRSNLSNKMFEKLIFLKDKRSSGQTFCGVTPYHSTPRS</sequence>
<dbReference type="AlphaFoldDB" id="A0A6G0TC95"/>
<name>A0A6G0TC95_APHGL</name>
<protein>
    <recommendedName>
        <fullName evidence="3">HAT C-terminal dimerisation domain-containing protein</fullName>
    </recommendedName>
</protein>
<proteinExistence type="predicted"/>
<gene>
    <name evidence="1" type="ORF">AGLY_011032</name>
</gene>
<accession>A0A6G0TC95</accession>
<reference evidence="1 2" key="1">
    <citation type="submission" date="2019-08" db="EMBL/GenBank/DDBJ databases">
        <title>The genome of the soybean aphid Biotype 1, its phylome, world population structure and adaptation to the North American continent.</title>
        <authorList>
            <person name="Giordano R."/>
            <person name="Donthu R.K."/>
            <person name="Hernandez A.G."/>
            <person name="Wright C.L."/>
            <person name="Zimin A.V."/>
        </authorList>
    </citation>
    <scope>NUCLEOTIDE SEQUENCE [LARGE SCALE GENOMIC DNA]</scope>
    <source>
        <tissue evidence="1">Whole aphids</tissue>
    </source>
</reference>
<comment type="caution">
    <text evidence="1">The sequence shown here is derived from an EMBL/GenBank/DDBJ whole genome shotgun (WGS) entry which is preliminary data.</text>
</comment>